<sequence>MTMSPHRSTRAQKTTSRKTNESSLRHGAHASKNPIPAPCPEKLDMDEATLRKLSRAALQKVAKENNVKANMKSNLIIEELVKLCKVVPLHQDEESEEPVRKKSRTSLHDQMHSGSPRRVGKESSPVAVPPAHIMDVPMDTDIDHVTVPESSSKPVLTAQHLAPTIAASNDADIAAAGTSQGPSSILESHTEHVDTVAVGTSEGPSPMLESLTGHKALEDDVSDSGSDLSYASKNGYYDSPVSSRAGTPPLEEPRMLERAVTIMNQITVDDQRILAQIAALRERAATLKEQAQKVRDVTRAEQGRRVRLEAYFTYWREIEPEWPKEWIYEEGEEDRIRTEQALRALRAMTPPLPSTGPSGPPTLPPEERDLDSLAARISLRRRQMKLRQETGAAAPPPGVEQPRECANRLPSPQSSTGGRGAKRKSRS</sequence>
<feature type="region of interest" description="Disordered" evidence="2">
    <location>
        <begin position="218"/>
        <end position="252"/>
    </location>
</feature>
<accession>A0A1B7MUJ6</accession>
<dbReference type="OrthoDB" id="2756873at2759"/>
<dbReference type="STRING" id="1314800.A0A1B7MUJ6"/>
<evidence type="ECO:0000313" key="4">
    <source>
        <dbReference type="Proteomes" id="UP000092154"/>
    </source>
</evidence>
<evidence type="ECO:0000256" key="1">
    <source>
        <dbReference type="SAM" id="Coils"/>
    </source>
</evidence>
<protein>
    <submittedName>
        <fullName evidence="3">Uncharacterized protein</fullName>
    </submittedName>
</protein>
<feature type="region of interest" description="Disordered" evidence="2">
    <location>
        <begin position="348"/>
        <end position="427"/>
    </location>
</feature>
<keyword evidence="4" id="KW-1185">Reference proteome</keyword>
<feature type="region of interest" description="Disordered" evidence="2">
    <location>
        <begin position="1"/>
        <end position="42"/>
    </location>
</feature>
<dbReference type="EMBL" id="KV448427">
    <property type="protein sequence ID" value="OAX36293.1"/>
    <property type="molecule type" value="Genomic_DNA"/>
</dbReference>
<gene>
    <name evidence="3" type="ORF">K503DRAFT_867673</name>
</gene>
<feature type="compositionally biased region" description="Pro residues" evidence="2">
    <location>
        <begin position="350"/>
        <end position="364"/>
    </location>
</feature>
<evidence type="ECO:0000256" key="2">
    <source>
        <dbReference type="SAM" id="MobiDB-lite"/>
    </source>
</evidence>
<feature type="region of interest" description="Disordered" evidence="2">
    <location>
        <begin position="91"/>
        <end position="125"/>
    </location>
</feature>
<dbReference type="Proteomes" id="UP000092154">
    <property type="component" value="Unassembled WGS sequence"/>
</dbReference>
<feature type="compositionally biased region" description="Polar residues" evidence="2">
    <location>
        <begin position="1"/>
        <end position="14"/>
    </location>
</feature>
<proteinExistence type="predicted"/>
<organism evidence="3 4">
    <name type="scientific">Rhizopogon vinicolor AM-OR11-026</name>
    <dbReference type="NCBI Taxonomy" id="1314800"/>
    <lineage>
        <taxon>Eukaryota</taxon>
        <taxon>Fungi</taxon>
        <taxon>Dikarya</taxon>
        <taxon>Basidiomycota</taxon>
        <taxon>Agaricomycotina</taxon>
        <taxon>Agaricomycetes</taxon>
        <taxon>Agaricomycetidae</taxon>
        <taxon>Boletales</taxon>
        <taxon>Suillineae</taxon>
        <taxon>Rhizopogonaceae</taxon>
        <taxon>Rhizopogon</taxon>
    </lineage>
</organism>
<reference evidence="3 4" key="1">
    <citation type="submission" date="2016-06" db="EMBL/GenBank/DDBJ databases">
        <title>Comparative genomics of the ectomycorrhizal sister species Rhizopogon vinicolor and Rhizopogon vesiculosus (Basidiomycota: Boletales) reveals a divergence of the mating type B locus.</title>
        <authorList>
            <consortium name="DOE Joint Genome Institute"/>
            <person name="Mujic A.B."/>
            <person name="Kuo A."/>
            <person name="Tritt A."/>
            <person name="Lipzen A."/>
            <person name="Chen C."/>
            <person name="Johnson J."/>
            <person name="Sharma A."/>
            <person name="Barry K."/>
            <person name="Grigoriev I.V."/>
            <person name="Spatafora J.W."/>
        </authorList>
    </citation>
    <scope>NUCLEOTIDE SEQUENCE [LARGE SCALE GENOMIC DNA]</scope>
    <source>
        <strain evidence="3 4">AM-OR11-026</strain>
    </source>
</reference>
<feature type="compositionally biased region" description="Polar residues" evidence="2">
    <location>
        <begin position="223"/>
        <end position="232"/>
    </location>
</feature>
<dbReference type="AlphaFoldDB" id="A0A1B7MUJ6"/>
<dbReference type="InParanoid" id="A0A1B7MUJ6"/>
<feature type="coiled-coil region" evidence="1">
    <location>
        <begin position="270"/>
        <end position="297"/>
    </location>
</feature>
<evidence type="ECO:0000313" key="3">
    <source>
        <dbReference type="EMBL" id="OAX36293.1"/>
    </source>
</evidence>
<keyword evidence="1" id="KW-0175">Coiled coil</keyword>
<name>A0A1B7MUJ6_9AGAM</name>